<organism evidence="1 2">
    <name type="scientific">Plantibacter flavus</name>
    <dbReference type="NCBI Taxonomy" id="150123"/>
    <lineage>
        <taxon>Bacteria</taxon>
        <taxon>Bacillati</taxon>
        <taxon>Actinomycetota</taxon>
        <taxon>Actinomycetes</taxon>
        <taxon>Micrococcales</taxon>
        <taxon>Microbacteriaceae</taxon>
        <taxon>Plantibacter</taxon>
    </lineage>
</organism>
<name>A0A3N2C3V1_9MICO</name>
<proteinExistence type="predicted"/>
<keyword evidence="2" id="KW-1185">Reference proteome</keyword>
<dbReference type="Pfam" id="PF20242">
    <property type="entry name" value="Emfourin"/>
    <property type="match status" value="1"/>
</dbReference>
<evidence type="ECO:0000313" key="2">
    <source>
        <dbReference type="Proteomes" id="UP000266915"/>
    </source>
</evidence>
<dbReference type="Proteomes" id="UP000266915">
    <property type="component" value="Unassembled WGS sequence"/>
</dbReference>
<gene>
    <name evidence="1" type="ORF">EDD42_2289</name>
</gene>
<sequence length="90" mass="10361">MKVTVTRSGGVAGLTRRWEVVVDEQPDVDRWIVLLDRIPWDDTPQGPPVPDRYVYRIRCAPKEATLGEQQLTGPWQELVERVRAVQPPRD</sequence>
<protein>
    <submittedName>
        <fullName evidence="1">Uncharacterized protein</fullName>
    </submittedName>
</protein>
<dbReference type="AlphaFoldDB" id="A0A3N2C3V1"/>
<accession>A0A3N2C3V1</accession>
<dbReference type="InterPro" id="IPR049457">
    <property type="entry name" value="Emfourin"/>
</dbReference>
<reference evidence="1 2" key="1">
    <citation type="submission" date="2018-11" db="EMBL/GenBank/DDBJ databases">
        <title>Sequencing the genomes of 1000 actinobacteria strains.</title>
        <authorList>
            <person name="Klenk H.-P."/>
        </authorList>
    </citation>
    <scope>NUCLEOTIDE SEQUENCE [LARGE SCALE GENOMIC DNA]</scope>
    <source>
        <strain evidence="1 2">DSM 14012</strain>
    </source>
</reference>
<dbReference type="EMBL" id="RKHL01000001">
    <property type="protein sequence ID" value="ROR82201.1"/>
    <property type="molecule type" value="Genomic_DNA"/>
</dbReference>
<dbReference type="RefSeq" id="WP_085513069.1">
    <property type="nucleotide sequence ID" value="NZ_FXAP01000005.1"/>
</dbReference>
<comment type="caution">
    <text evidence="1">The sequence shown here is derived from an EMBL/GenBank/DDBJ whole genome shotgun (WGS) entry which is preliminary data.</text>
</comment>
<evidence type="ECO:0000313" key="1">
    <source>
        <dbReference type="EMBL" id="ROR82201.1"/>
    </source>
</evidence>